<keyword evidence="4" id="KW-1185">Reference proteome</keyword>
<evidence type="ECO:0000256" key="2">
    <source>
        <dbReference type="SAM" id="Phobius"/>
    </source>
</evidence>
<gene>
    <name evidence="3" type="ORF">NLF92_05770</name>
</gene>
<feature type="coiled-coil region" evidence="1">
    <location>
        <begin position="40"/>
        <end position="67"/>
    </location>
</feature>
<reference evidence="3" key="1">
    <citation type="submission" date="2022-07" db="EMBL/GenBank/DDBJ databases">
        <title>Characterization of the Novel Bacterium Alteromonas immobilis LMIT006 and Alteromonas gregis LMIT007.</title>
        <authorList>
            <person name="Lin X."/>
        </authorList>
    </citation>
    <scope>NUCLEOTIDE SEQUENCE</scope>
    <source>
        <strain evidence="3">LMIT007</strain>
    </source>
</reference>
<name>A0AA41WY09_9ALTE</name>
<keyword evidence="2" id="KW-1133">Transmembrane helix</keyword>
<evidence type="ECO:0000313" key="4">
    <source>
        <dbReference type="Proteomes" id="UP001165413"/>
    </source>
</evidence>
<proteinExistence type="predicted"/>
<keyword evidence="2" id="KW-0472">Membrane</keyword>
<dbReference type="InterPro" id="IPR021497">
    <property type="entry name" value="GTA_holin_3TM"/>
</dbReference>
<comment type="caution">
    <text evidence="3">The sequence shown here is derived from an EMBL/GenBank/DDBJ whole genome shotgun (WGS) entry which is preliminary data.</text>
</comment>
<dbReference type="AlphaFoldDB" id="A0AA41WY09"/>
<keyword evidence="2" id="KW-0812">Transmembrane</keyword>
<sequence length="221" mass="25115">MKWLANLPSMNDLITNIGEQVDQIFTSDEERGEVETAQMRIKLQSLLAELKEQHMQLQINLQQASHVSIFVAGARPAIIWIGALGLAYEALVQPIGSWLIMRTVDLENIMGAAALKTATAEQIQTVMQYYQLPNMNTELFMPIILGVLGIGGFRTWEKIRGKSRDNLHPIANEYAQLSQTMLIKYQTEKQKNTELLTKNPSLEQYRHAQQNGTFVPRYLNE</sequence>
<dbReference type="EMBL" id="JANATA010000007">
    <property type="protein sequence ID" value="MCP3428450.1"/>
    <property type="molecule type" value="Genomic_DNA"/>
</dbReference>
<organism evidence="3 4">
    <name type="scientific">Opacimonas viscosa</name>
    <dbReference type="NCBI Taxonomy" id="2961944"/>
    <lineage>
        <taxon>Bacteria</taxon>
        <taxon>Pseudomonadati</taxon>
        <taxon>Pseudomonadota</taxon>
        <taxon>Gammaproteobacteria</taxon>
        <taxon>Alteromonadales</taxon>
        <taxon>Alteromonadaceae</taxon>
        <taxon>Opacimonas</taxon>
    </lineage>
</organism>
<accession>A0AA41WY09</accession>
<dbReference type="RefSeq" id="WP_254099738.1">
    <property type="nucleotide sequence ID" value="NZ_JANATA010000007.1"/>
</dbReference>
<protein>
    <submittedName>
        <fullName evidence="3">Holin family protein</fullName>
    </submittedName>
</protein>
<dbReference type="Proteomes" id="UP001165413">
    <property type="component" value="Unassembled WGS sequence"/>
</dbReference>
<keyword evidence="1" id="KW-0175">Coiled coil</keyword>
<feature type="transmembrane region" description="Helical" evidence="2">
    <location>
        <begin position="139"/>
        <end position="156"/>
    </location>
</feature>
<dbReference type="Pfam" id="PF11351">
    <property type="entry name" value="GTA_holin_3TM"/>
    <property type="match status" value="1"/>
</dbReference>
<evidence type="ECO:0000256" key="1">
    <source>
        <dbReference type="SAM" id="Coils"/>
    </source>
</evidence>
<evidence type="ECO:0000313" key="3">
    <source>
        <dbReference type="EMBL" id="MCP3428450.1"/>
    </source>
</evidence>